<dbReference type="PANTHER" id="PTHR46081:SF8">
    <property type="entry name" value="PEPTIDE METHIONINE SULFOXIDE REDUCTASE 2"/>
    <property type="match status" value="1"/>
</dbReference>
<dbReference type="GO" id="GO:0033743">
    <property type="term" value="F:peptide-methionine (R)-S-oxide reductase activity"/>
    <property type="evidence" value="ECO:0007669"/>
    <property type="project" value="UniProtKB-EC"/>
</dbReference>
<evidence type="ECO:0000256" key="3">
    <source>
        <dbReference type="ARBA" id="ARBA00022833"/>
    </source>
</evidence>
<feature type="domain" description="MsrB" evidence="6">
    <location>
        <begin position="56"/>
        <end position="177"/>
    </location>
</feature>
<dbReference type="EMBL" id="JNBR01002229">
    <property type="protein sequence ID" value="OQR83322.1"/>
    <property type="molecule type" value="Genomic_DNA"/>
</dbReference>
<protein>
    <recommendedName>
        <fullName evidence="5">Peptide-methionine (R)-S-oxide reductase</fullName>
        <ecNumber evidence="5">1.8.4.12</ecNumber>
    </recommendedName>
</protein>
<dbReference type="NCBIfam" id="TIGR00357">
    <property type="entry name" value="peptide-methionine (R)-S-oxide reductase MsrB"/>
    <property type="match status" value="1"/>
</dbReference>
<keyword evidence="4 5" id="KW-0560">Oxidoreductase</keyword>
<evidence type="ECO:0000256" key="4">
    <source>
        <dbReference type="ARBA" id="ARBA00023002"/>
    </source>
</evidence>
<dbReference type="Pfam" id="PF01641">
    <property type="entry name" value="SelR"/>
    <property type="match status" value="1"/>
</dbReference>
<evidence type="ECO:0000256" key="1">
    <source>
        <dbReference type="ARBA" id="ARBA00007174"/>
    </source>
</evidence>
<dbReference type="PROSITE" id="PS51790">
    <property type="entry name" value="MSRB"/>
    <property type="match status" value="1"/>
</dbReference>
<proteinExistence type="inferred from homology"/>
<reference evidence="7 8" key="1">
    <citation type="journal article" date="2014" name="Genome Biol. Evol.">
        <title>The secreted proteins of Achlya hypogyna and Thraustotheca clavata identify the ancestral oomycete secretome and reveal gene acquisitions by horizontal gene transfer.</title>
        <authorList>
            <person name="Misner I."/>
            <person name="Blouin N."/>
            <person name="Leonard G."/>
            <person name="Richards T.A."/>
            <person name="Lane C.E."/>
        </authorList>
    </citation>
    <scope>NUCLEOTIDE SEQUENCE [LARGE SCALE GENOMIC DNA]</scope>
    <source>
        <strain evidence="7 8">ATCC 48635</strain>
    </source>
</reference>
<dbReference type="Proteomes" id="UP000243579">
    <property type="component" value="Unassembled WGS sequence"/>
</dbReference>
<keyword evidence="2 5" id="KW-0479">Metal-binding</keyword>
<dbReference type="OrthoDB" id="44061at2759"/>
<dbReference type="PANTHER" id="PTHR46081">
    <property type="entry name" value="PEPTIDE METHIONINE SULFOXIDE REDUCTASE 2"/>
    <property type="match status" value="1"/>
</dbReference>
<gene>
    <name evidence="7" type="ORF">ACHHYP_14837</name>
</gene>
<accession>A0A1V9YC98</accession>
<dbReference type="EC" id="1.8.4.12" evidence="5"/>
<comment type="cofactor">
    <cofactor evidence="5">
        <name>Zn(2+)</name>
        <dbReference type="ChEBI" id="CHEBI:29105"/>
    </cofactor>
    <text evidence="5">Binds 1 zinc ion per subunit.</text>
</comment>
<dbReference type="GO" id="GO:0006979">
    <property type="term" value="P:response to oxidative stress"/>
    <property type="evidence" value="ECO:0007669"/>
    <property type="project" value="InterPro"/>
</dbReference>
<dbReference type="Gene3D" id="2.170.150.20">
    <property type="entry name" value="Peptide methionine sulfoxide reductase"/>
    <property type="match status" value="1"/>
</dbReference>
<keyword evidence="3 5" id="KW-0862">Zinc</keyword>
<evidence type="ECO:0000313" key="7">
    <source>
        <dbReference type="EMBL" id="OQR83322.1"/>
    </source>
</evidence>
<evidence type="ECO:0000256" key="2">
    <source>
        <dbReference type="ARBA" id="ARBA00022723"/>
    </source>
</evidence>
<keyword evidence="8" id="KW-1185">Reference proteome</keyword>
<name>A0A1V9YC98_ACHHY</name>
<dbReference type="InterPro" id="IPR011057">
    <property type="entry name" value="Mss4-like_sf"/>
</dbReference>
<dbReference type="AlphaFoldDB" id="A0A1V9YC98"/>
<dbReference type="GO" id="GO:0046872">
    <property type="term" value="F:metal ion binding"/>
    <property type="evidence" value="ECO:0007669"/>
    <property type="project" value="UniProtKB-KW"/>
</dbReference>
<dbReference type="SUPFAM" id="SSF51316">
    <property type="entry name" value="Mss4-like"/>
    <property type="match status" value="1"/>
</dbReference>
<sequence length="180" mass="19918">MVLFVANGHLCAINPTIHEAMLTRARVLLPRAGRAIEKPFRFYSQGDATRTVSLTDAEWKSKLTPWEYRVLREKGTEPPGSGPLNKHFEAGTYVCAGCHTPLYLSTHKFDSGCGWPAFYDALPEAISRVPDSDGHRTEIVCAVCHGHMGHVFENEGFPTPTNHRHCVNSVSLKFKPADAS</sequence>
<dbReference type="InterPro" id="IPR002579">
    <property type="entry name" value="Met_Sox_Rdtase_MsrB_dom"/>
</dbReference>
<organism evidence="7 8">
    <name type="scientific">Achlya hypogyna</name>
    <name type="common">Oomycete</name>
    <name type="synonym">Protoachlya hypogyna</name>
    <dbReference type="NCBI Taxonomy" id="1202772"/>
    <lineage>
        <taxon>Eukaryota</taxon>
        <taxon>Sar</taxon>
        <taxon>Stramenopiles</taxon>
        <taxon>Oomycota</taxon>
        <taxon>Saprolegniomycetes</taxon>
        <taxon>Saprolegniales</taxon>
        <taxon>Achlyaceae</taxon>
        <taxon>Achlya</taxon>
    </lineage>
</organism>
<comment type="caution">
    <text evidence="7">The sequence shown here is derived from an EMBL/GenBank/DDBJ whole genome shotgun (WGS) entry which is preliminary data.</text>
</comment>
<dbReference type="STRING" id="1202772.A0A1V9YC98"/>
<evidence type="ECO:0000256" key="5">
    <source>
        <dbReference type="RuleBase" id="RU365044"/>
    </source>
</evidence>
<comment type="similarity">
    <text evidence="1 5">Belongs to the MsrB Met sulfoxide reductase family.</text>
</comment>
<evidence type="ECO:0000259" key="6">
    <source>
        <dbReference type="PROSITE" id="PS51790"/>
    </source>
</evidence>
<evidence type="ECO:0000313" key="8">
    <source>
        <dbReference type="Proteomes" id="UP000243579"/>
    </source>
</evidence>
<comment type="catalytic activity">
    <reaction evidence="5">
        <text>L-methionyl-[protein] + [thioredoxin]-disulfide + H2O = L-methionyl-(R)-S-oxide-[protein] + [thioredoxin]-dithiol</text>
        <dbReference type="Rhea" id="RHEA:24164"/>
        <dbReference type="Rhea" id="RHEA-COMP:10698"/>
        <dbReference type="Rhea" id="RHEA-COMP:10700"/>
        <dbReference type="Rhea" id="RHEA-COMP:12313"/>
        <dbReference type="Rhea" id="RHEA-COMP:12314"/>
        <dbReference type="ChEBI" id="CHEBI:15377"/>
        <dbReference type="ChEBI" id="CHEBI:16044"/>
        <dbReference type="ChEBI" id="CHEBI:29950"/>
        <dbReference type="ChEBI" id="CHEBI:45764"/>
        <dbReference type="ChEBI" id="CHEBI:50058"/>
        <dbReference type="EC" id="1.8.4.12"/>
    </reaction>
</comment>
<dbReference type="GO" id="GO:0030091">
    <property type="term" value="P:protein repair"/>
    <property type="evidence" value="ECO:0007669"/>
    <property type="project" value="InterPro"/>
</dbReference>
<dbReference type="InterPro" id="IPR028427">
    <property type="entry name" value="Met_Sox_Rdtase_MsrB"/>
</dbReference>